<dbReference type="InterPro" id="IPR011856">
    <property type="entry name" value="tRNA_endonuc-like_dom_sf"/>
</dbReference>
<dbReference type="GO" id="GO:0009307">
    <property type="term" value="P:DNA restriction-modification system"/>
    <property type="evidence" value="ECO:0007669"/>
    <property type="project" value="InterPro"/>
</dbReference>
<keyword evidence="3" id="KW-1185">Reference proteome</keyword>
<dbReference type="OrthoDB" id="891863at2"/>
<dbReference type="EMBL" id="LAYZ01000001">
    <property type="protein sequence ID" value="KKK35698.1"/>
    <property type="molecule type" value="Genomic_DNA"/>
</dbReference>
<sequence length="333" mass="38428">MYLMHRISHENSASVRLLKEDNLLPIGWSMLKGEKAERVLRNAKEMEQHEFRDDFVELGNEINSSWLTARRSNYLYRFLKLDKGDRVLIPKSDELDLCEVTGSPYAYDNPEGIDIGFVVPVRMISTGISRHRYVPADLASKLKYRGTNLYLNDRDIDTIEKMIIKHGNKVPVYDFTPTRESIVKKIHDYLTQLNDQHFEELIKAYMVSIGADVTVIPPKNSNSQKNSSIADVDVKAAFTTLDIVIYVQAKRHTGKSDDTGIRQLLAYKYEEDDRFEHLEPFKWFITTGEFDKNTADIPQDEQGERIRVIQDTEFASMLVDSGFVFKDDIFNKG</sequence>
<gene>
    <name evidence="2" type="ORF">WN59_02430</name>
</gene>
<proteinExistence type="predicted"/>
<name>A0A0M2SNB4_9STAP</name>
<accession>A0A0M2SNB4</accession>
<dbReference type="PATRIC" id="fig|1432562.3.peg.501"/>
<evidence type="ECO:0000259" key="1">
    <source>
        <dbReference type="Pfam" id="PF04471"/>
    </source>
</evidence>
<dbReference type="Gene3D" id="3.40.1350.10">
    <property type="match status" value="1"/>
</dbReference>
<dbReference type="GO" id="GO:0004519">
    <property type="term" value="F:endonuclease activity"/>
    <property type="evidence" value="ECO:0007669"/>
    <property type="project" value="InterPro"/>
</dbReference>
<comment type="caution">
    <text evidence="2">The sequence shown here is derived from an EMBL/GenBank/DDBJ whole genome shotgun (WGS) entry which is preliminary data.</text>
</comment>
<dbReference type="RefSeq" id="WP_046511990.1">
    <property type="nucleotide sequence ID" value="NZ_LAYZ01000001.1"/>
</dbReference>
<dbReference type="GO" id="GO:0003677">
    <property type="term" value="F:DNA binding"/>
    <property type="evidence" value="ECO:0007669"/>
    <property type="project" value="InterPro"/>
</dbReference>
<dbReference type="AlphaFoldDB" id="A0A0M2SNB4"/>
<evidence type="ECO:0000313" key="3">
    <source>
        <dbReference type="Proteomes" id="UP000034287"/>
    </source>
</evidence>
<reference evidence="2 3" key="1">
    <citation type="submission" date="2015-04" db="EMBL/GenBank/DDBJ databases">
        <title>Taxonomic description and genome sequence of Salinicoccus sediminis sp. nov., a novel hyper halotolerant bacterium isolated from marine sediment.</title>
        <authorList>
            <person name="Mathan Kumar R."/>
            <person name="Kaur G."/>
            <person name="Kumar N."/>
            <person name="Kumar A."/>
            <person name="Singh N.K."/>
            <person name="Kaur N."/>
            <person name="Mayilraj S."/>
        </authorList>
    </citation>
    <scope>NUCLEOTIDE SEQUENCE [LARGE SCALE GENOMIC DNA]</scope>
    <source>
        <strain evidence="2 3">SV-16</strain>
    </source>
</reference>
<dbReference type="Proteomes" id="UP000034287">
    <property type="component" value="Unassembled WGS sequence"/>
</dbReference>
<dbReference type="Pfam" id="PF04471">
    <property type="entry name" value="Mrr_cat"/>
    <property type="match status" value="1"/>
</dbReference>
<dbReference type="InterPro" id="IPR007560">
    <property type="entry name" value="Restrct_endonuc_IV_Mrr"/>
</dbReference>
<organism evidence="2 3">
    <name type="scientific">Salinicoccus sediminis</name>
    <dbReference type="NCBI Taxonomy" id="1432562"/>
    <lineage>
        <taxon>Bacteria</taxon>
        <taxon>Bacillati</taxon>
        <taxon>Bacillota</taxon>
        <taxon>Bacilli</taxon>
        <taxon>Bacillales</taxon>
        <taxon>Staphylococcaceae</taxon>
        <taxon>Salinicoccus</taxon>
    </lineage>
</organism>
<protein>
    <recommendedName>
        <fullName evidence="1">Restriction endonuclease type IV Mrr domain-containing protein</fullName>
    </recommendedName>
</protein>
<feature type="domain" description="Restriction endonuclease type IV Mrr" evidence="1">
    <location>
        <begin position="192"/>
        <end position="318"/>
    </location>
</feature>
<evidence type="ECO:0000313" key="2">
    <source>
        <dbReference type="EMBL" id="KKK35698.1"/>
    </source>
</evidence>